<evidence type="ECO:0000256" key="7">
    <source>
        <dbReference type="ARBA" id="ARBA00023136"/>
    </source>
</evidence>
<feature type="transmembrane region" description="Helical" evidence="10">
    <location>
        <begin position="107"/>
        <end position="127"/>
    </location>
</feature>
<keyword evidence="6" id="KW-0297">G-protein coupled receptor</keyword>
<gene>
    <name evidence="11" type="primary">STE3_1</name>
    <name evidence="11" type="ORF">MBRA1_000867a</name>
</gene>
<feature type="transmembrane region" description="Helical" evidence="10">
    <location>
        <begin position="68"/>
        <end position="87"/>
    </location>
</feature>
<feature type="transmembrane region" description="Helical" evidence="10">
    <location>
        <begin position="156"/>
        <end position="178"/>
    </location>
</feature>
<keyword evidence="12" id="KW-1185">Reference proteome</keyword>
<keyword evidence="8 11" id="KW-0675">Receptor</keyword>
<evidence type="ECO:0000313" key="12">
    <source>
        <dbReference type="Proteomes" id="UP001216638"/>
    </source>
</evidence>
<dbReference type="Proteomes" id="UP001216638">
    <property type="component" value="Chromosome 1"/>
</dbReference>
<dbReference type="CDD" id="cd14966">
    <property type="entry name" value="7tmD_STE3"/>
    <property type="match status" value="1"/>
</dbReference>
<dbReference type="InterPro" id="IPR001546">
    <property type="entry name" value="GPCR_Pheromne_A_rcpt"/>
</dbReference>
<dbReference type="PANTHER" id="PTHR28097">
    <property type="entry name" value="PHEROMONE A FACTOR RECEPTOR"/>
    <property type="match status" value="1"/>
</dbReference>
<dbReference type="Pfam" id="PF02076">
    <property type="entry name" value="STE3"/>
    <property type="match status" value="1"/>
</dbReference>
<dbReference type="PRINTS" id="PR00899">
    <property type="entry name" value="GPCRSTE3"/>
</dbReference>
<evidence type="ECO:0000313" key="11">
    <source>
        <dbReference type="EMBL" id="WFC94238.1"/>
    </source>
</evidence>
<protein>
    <submittedName>
        <fullName evidence="11">A-factor receptor</fullName>
    </submittedName>
</protein>
<evidence type="ECO:0000256" key="2">
    <source>
        <dbReference type="ARBA" id="ARBA00011085"/>
    </source>
</evidence>
<evidence type="ECO:0000256" key="3">
    <source>
        <dbReference type="ARBA" id="ARBA00022507"/>
    </source>
</evidence>
<dbReference type="AlphaFoldDB" id="A0AAF0DRS5"/>
<dbReference type="GO" id="GO:0004933">
    <property type="term" value="F:mating-type a-factor pheromone receptor activity"/>
    <property type="evidence" value="ECO:0007669"/>
    <property type="project" value="InterPro"/>
</dbReference>
<evidence type="ECO:0000256" key="10">
    <source>
        <dbReference type="SAM" id="Phobius"/>
    </source>
</evidence>
<dbReference type="InterPro" id="IPR001499">
    <property type="entry name" value="GPCR_STE3"/>
</dbReference>
<evidence type="ECO:0000256" key="9">
    <source>
        <dbReference type="ARBA" id="ARBA00023224"/>
    </source>
</evidence>
<comment type="subcellular location">
    <subcellularLocation>
        <location evidence="1">Membrane</location>
        <topology evidence="1">Multi-pass membrane protein</topology>
    </subcellularLocation>
</comment>
<evidence type="ECO:0000256" key="4">
    <source>
        <dbReference type="ARBA" id="ARBA00022692"/>
    </source>
</evidence>
<sequence>MSDVALPIFNIISVLLTILPTPLHWRARNFAILLLIVWLTIGNLNTFINRTVWMKRSANVAPVWCDISVKLMSLVTMGIISATFCIAQKLKAIASMRRTNEGPRFQLIYEICLCFVLPLVYTLLTFLSQGHRFNIIEGQGCSPAIFLSPISIIIDYGIPLTLSLTSIIYSLIALKHFLVHKHDFQALLEKSGSALSTKTFLRMISFTLIDLFISFPVLLTEFTLELLYKKAGPYTSWDVIHHQFSRVVEYPAYVLDNSEGQKFNTVTEMSAWAVCTSGIIFFLLFGFSIDARADYVKVQQKLKSWVSRLKSQTNAQR</sequence>
<dbReference type="GO" id="GO:0005886">
    <property type="term" value="C:plasma membrane"/>
    <property type="evidence" value="ECO:0007669"/>
    <property type="project" value="TreeGrafter"/>
</dbReference>
<evidence type="ECO:0000256" key="1">
    <source>
        <dbReference type="ARBA" id="ARBA00004141"/>
    </source>
</evidence>
<keyword evidence="7 10" id="KW-0472">Membrane</keyword>
<evidence type="ECO:0000256" key="6">
    <source>
        <dbReference type="ARBA" id="ARBA00023040"/>
    </source>
</evidence>
<organism evidence="11 12">
    <name type="scientific">Malassezia brasiliensis</name>
    <dbReference type="NCBI Taxonomy" id="1821822"/>
    <lineage>
        <taxon>Eukaryota</taxon>
        <taxon>Fungi</taxon>
        <taxon>Dikarya</taxon>
        <taxon>Basidiomycota</taxon>
        <taxon>Ustilaginomycotina</taxon>
        <taxon>Malasseziomycetes</taxon>
        <taxon>Malasseziales</taxon>
        <taxon>Malasseziaceae</taxon>
        <taxon>Malassezia</taxon>
    </lineage>
</organism>
<feature type="transmembrane region" description="Helical" evidence="10">
    <location>
        <begin position="30"/>
        <end position="48"/>
    </location>
</feature>
<evidence type="ECO:0000256" key="8">
    <source>
        <dbReference type="ARBA" id="ARBA00023170"/>
    </source>
</evidence>
<keyword evidence="4 10" id="KW-0812">Transmembrane</keyword>
<feature type="transmembrane region" description="Helical" evidence="10">
    <location>
        <begin position="6"/>
        <end position="23"/>
    </location>
</feature>
<accession>A0AAF0DRS5</accession>
<dbReference type="GO" id="GO:0000750">
    <property type="term" value="P:pheromone-dependent signal transduction involved in conjugation with cellular fusion"/>
    <property type="evidence" value="ECO:0007669"/>
    <property type="project" value="TreeGrafter"/>
</dbReference>
<reference evidence="11" key="1">
    <citation type="submission" date="2023-03" db="EMBL/GenBank/DDBJ databases">
        <title>Mating type loci evolution in Malassezia.</title>
        <authorList>
            <person name="Coelho M.A."/>
        </authorList>
    </citation>
    <scope>NUCLEOTIDE SEQUENCE</scope>
    <source>
        <strain evidence="11">CBS 14135</strain>
    </source>
</reference>
<feature type="transmembrane region" description="Helical" evidence="10">
    <location>
        <begin position="269"/>
        <end position="289"/>
    </location>
</feature>
<keyword evidence="5 10" id="KW-1133">Transmembrane helix</keyword>
<feature type="transmembrane region" description="Helical" evidence="10">
    <location>
        <begin position="199"/>
        <end position="219"/>
    </location>
</feature>
<dbReference type="PANTHER" id="PTHR28097:SF1">
    <property type="entry name" value="PHEROMONE A FACTOR RECEPTOR"/>
    <property type="match status" value="1"/>
</dbReference>
<dbReference type="EMBL" id="CP119951">
    <property type="protein sequence ID" value="WFC94238.1"/>
    <property type="molecule type" value="Genomic_DNA"/>
</dbReference>
<evidence type="ECO:0000256" key="5">
    <source>
        <dbReference type="ARBA" id="ARBA00022989"/>
    </source>
</evidence>
<name>A0AAF0DRS5_9BASI</name>
<proteinExistence type="inferred from homology"/>
<comment type="similarity">
    <text evidence="2">Belongs to the G-protein coupled receptor 4 family.</text>
</comment>
<dbReference type="PRINTS" id="PR00900">
    <property type="entry name" value="PHEROMONEAR"/>
</dbReference>
<keyword evidence="9" id="KW-0807">Transducer</keyword>
<keyword evidence="3" id="KW-0589">Pheromone response</keyword>